<sequence>MRNYIQNQLDIVEDSLTWISTSLDGEKQKQSYRKLVNFRRKLNRKKFAVESNPAVAIYGESQVGKSYLVNNLLSSPEKAFGIKDESGNHFNFLEEINPFGGGSESTSLVSRFSIKAKPINLKYPIQANLLSPADIILVLCDSYYNDIKADIGTVLGTEEVNSAIKNLKNELRNINYHQSFLNEDDILDIQEYFKEHFSNKASNILTSNFFEEVSFFIAKTRPNEWKNIFSYLWNHNPIFTMLFRDLISEYDRMNFTPSVYLPIEAVLRKHGTLLDVERIKEIYSSTDKKIEVDYREDTPAIWMEGILEKNMIIKKSFLCALSSELIFPQDKSLLETKPFLRETDLLDFPGARGRLTLGEADIKNENVWELLLRGKVAYLFNKYSEAEKINVFMLCAKHDQPGARSIPEMLNSWIKKFIGDTPEKRERFIENSKISPLFIVGTFFNINLEYNNIHDSSQDLTSLNYRWQQRFEKTLSVQILNSETYGWFNNWTKTHQNFNNIYLLRDFNYSKNIFNDYQKLKRETTEIKPAGFPDFRERLKESFLNYPFVKKHFPDPNQSWDEAATVNKDGTDLIIKNLTIASENINEARKARIQVELQEILNALNTELFKYYHSNDKDEQLQKAKSKAGSIQLLLDTAFSADGIKNFGRLIKDFMINEGLVLELFKKKIDDIEHRDVVNLDIYSTYRMQVPVLPGDTKGTYFERLCAHYERNTEEEKNNFEQELALKNIDLDELLVGNINRIKNSAQQLSEELLEYWFVYIALHEKKYIQTILGGDNSSAFHDLIEMYQQLFEKIKLSKIIAERIRSHVDGVFKTEIPFEIIADISSEILNNAILSVGLEYFDSSQLSDLVQANEKSKLGLNFSQSDDSTHTSIEELFERVENWTDIIQQNPSEMKFMPHYQNYLTWYNKLKIGFVSVCDIPNYNVQANNELAKIIDKAKALNADQ</sequence>
<proteinExistence type="predicted"/>
<reference evidence="1" key="2">
    <citation type="submission" date="2020-09" db="EMBL/GenBank/DDBJ databases">
        <authorList>
            <person name="Sun Q."/>
            <person name="Kim S."/>
        </authorList>
    </citation>
    <scope>NUCLEOTIDE SEQUENCE</scope>
    <source>
        <strain evidence="1">KCTC 23224</strain>
    </source>
</reference>
<dbReference type="EMBL" id="BMYF01000009">
    <property type="protein sequence ID" value="GHB36323.1"/>
    <property type="molecule type" value="Genomic_DNA"/>
</dbReference>
<organism evidence="1 2">
    <name type="scientific">Mongoliitalea lutea</name>
    <dbReference type="NCBI Taxonomy" id="849756"/>
    <lineage>
        <taxon>Bacteria</taxon>
        <taxon>Pseudomonadati</taxon>
        <taxon>Bacteroidota</taxon>
        <taxon>Cytophagia</taxon>
        <taxon>Cytophagales</taxon>
        <taxon>Cyclobacteriaceae</taxon>
        <taxon>Mongoliitalea</taxon>
    </lineage>
</organism>
<gene>
    <name evidence="1" type="ORF">GCM10008106_17010</name>
</gene>
<accession>A0A8J3CWJ1</accession>
<dbReference type="Pfam" id="PF10139">
    <property type="entry name" value="Virul_Fac"/>
    <property type="match status" value="1"/>
</dbReference>
<evidence type="ECO:0000313" key="2">
    <source>
        <dbReference type="Proteomes" id="UP000642809"/>
    </source>
</evidence>
<keyword evidence="2" id="KW-1185">Reference proteome</keyword>
<evidence type="ECO:0000313" key="1">
    <source>
        <dbReference type="EMBL" id="GHB36323.1"/>
    </source>
</evidence>
<protein>
    <recommendedName>
        <fullName evidence="3">Virulence factor</fullName>
    </recommendedName>
</protein>
<dbReference type="AlphaFoldDB" id="A0A8J3CWJ1"/>
<reference evidence="1" key="1">
    <citation type="journal article" date="2014" name="Int. J. Syst. Evol. Microbiol.">
        <title>Complete genome sequence of Corynebacterium casei LMG S-19264T (=DSM 44701T), isolated from a smear-ripened cheese.</title>
        <authorList>
            <consortium name="US DOE Joint Genome Institute (JGI-PGF)"/>
            <person name="Walter F."/>
            <person name="Albersmeier A."/>
            <person name="Kalinowski J."/>
            <person name="Ruckert C."/>
        </authorList>
    </citation>
    <scope>NUCLEOTIDE SEQUENCE</scope>
    <source>
        <strain evidence="1">KCTC 23224</strain>
    </source>
</reference>
<name>A0A8J3CWJ1_9BACT</name>
<dbReference type="RefSeq" id="WP_189580743.1">
    <property type="nucleotide sequence ID" value="NZ_BMYF01000009.1"/>
</dbReference>
<dbReference type="InterPro" id="IPR017030">
    <property type="entry name" value="Vir_effector_SfrC"/>
</dbReference>
<evidence type="ECO:0008006" key="3">
    <source>
        <dbReference type="Google" id="ProtNLM"/>
    </source>
</evidence>
<dbReference type="Proteomes" id="UP000642809">
    <property type="component" value="Unassembled WGS sequence"/>
</dbReference>
<comment type="caution">
    <text evidence="1">The sequence shown here is derived from an EMBL/GenBank/DDBJ whole genome shotgun (WGS) entry which is preliminary data.</text>
</comment>